<dbReference type="STRING" id="46223.SAMN05421852_10960"/>
<protein>
    <submittedName>
        <fullName evidence="2">Spore coat protein YsxE</fullName>
    </submittedName>
</protein>
<dbReference type="EMBL" id="FORR01000009">
    <property type="protein sequence ID" value="SFJ42285.1"/>
    <property type="molecule type" value="Genomic_DNA"/>
</dbReference>
<dbReference type="InterPro" id="IPR047175">
    <property type="entry name" value="CotS-like"/>
</dbReference>
<keyword evidence="2" id="KW-0167">Capsid protein</keyword>
<evidence type="ECO:0000313" key="3">
    <source>
        <dbReference type="Proteomes" id="UP000199545"/>
    </source>
</evidence>
<evidence type="ECO:0000259" key="1">
    <source>
        <dbReference type="Pfam" id="PF01636"/>
    </source>
</evidence>
<dbReference type="PANTHER" id="PTHR39179">
    <property type="entry name" value="SPORE COAT PROTEIN I"/>
    <property type="match status" value="1"/>
</dbReference>
<dbReference type="InterPro" id="IPR002575">
    <property type="entry name" value="Aminoglycoside_PTrfase"/>
</dbReference>
<name>A0A1I3R844_9BACL</name>
<reference evidence="2 3" key="1">
    <citation type="submission" date="2016-10" db="EMBL/GenBank/DDBJ databases">
        <authorList>
            <person name="de Groot N.N."/>
        </authorList>
    </citation>
    <scope>NUCLEOTIDE SEQUENCE [LARGE SCALE GENOMIC DNA]</scope>
    <source>
        <strain evidence="2 3">DSM 44778</strain>
    </source>
</reference>
<dbReference type="SUPFAM" id="SSF56112">
    <property type="entry name" value="Protein kinase-like (PK-like)"/>
    <property type="match status" value="1"/>
</dbReference>
<dbReference type="Proteomes" id="UP000199545">
    <property type="component" value="Unassembled WGS sequence"/>
</dbReference>
<keyword evidence="2" id="KW-0946">Virion</keyword>
<dbReference type="RefSeq" id="WP_093230150.1">
    <property type="nucleotide sequence ID" value="NZ_FORR01000009.1"/>
</dbReference>
<dbReference type="Gene3D" id="3.90.1200.10">
    <property type="match status" value="1"/>
</dbReference>
<keyword evidence="3" id="KW-1185">Reference proteome</keyword>
<dbReference type="PANTHER" id="PTHR39179:SF3">
    <property type="entry name" value="COTS-RELATED PROTEIN"/>
    <property type="match status" value="1"/>
</dbReference>
<dbReference type="AlphaFoldDB" id="A0A1I3R844"/>
<dbReference type="Gene3D" id="3.30.200.20">
    <property type="entry name" value="Phosphorylase Kinase, domain 1"/>
    <property type="match status" value="1"/>
</dbReference>
<organism evidence="2 3">
    <name type="scientific">Thermoflavimicrobium dichotomicum</name>
    <dbReference type="NCBI Taxonomy" id="46223"/>
    <lineage>
        <taxon>Bacteria</taxon>
        <taxon>Bacillati</taxon>
        <taxon>Bacillota</taxon>
        <taxon>Bacilli</taxon>
        <taxon>Bacillales</taxon>
        <taxon>Thermoactinomycetaceae</taxon>
        <taxon>Thermoflavimicrobium</taxon>
    </lineage>
</organism>
<evidence type="ECO:0000313" key="2">
    <source>
        <dbReference type="EMBL" id="SFJ42285.1"/>
    </source>
</evidence>
<dbReference type="OrthoDB" id="2379727at2"/>
<dbReference type="InterPro" id="IPR011009">
    <property type="entry name" value="Kinase-like_dom_sf"/>
</dbReference>
<feature type="domain" description="Aminoglycoside phosphotransferase" evidence="1">
    <location>
        <begin position="32"/>
        <end position="263"/>
    </location>
</feature>
<proteinExistence type="predicted"/>
<dbReference type="GO" id="GO:0042601">
    <property type="term" value="C:endospore-forming forespore"/>
    <property type="evidence" value="ECO:0007669"/>
    <property type="project" value="TreeGrafter"/>
</dbReference>
<accession>A0A1I3R844</accession>
<sequence>MARSSMYDPELTQVISQYGWNPTAVHPVGSIYQVVEPDGTAYALKRTKKSKEKLLLLHQFLEQTREAGCQHILPWIQTLAGEAVVTTDSRNWYATPWIDTKEKQTLTPSQLIRSLGIFHRLAEPVVQPYIKLANHVTEKLPRGWRGKKEEIFQLVEQEERGFLSPFEKNLIKNRKQLEQTFHFAISGMEKFLEHESGKAPRYTLCHRRLHSSNILPGDEGFYWIDFDHAQVNTPVRDVAMFFHRLVSDQGDVEEHARLLQEYEQENPLLPKEKRLLAVYLAYPERLVKIVKAYMHEPKLSYESTYVRQLDKVFRQIDVLQEWSKELWVTKVRKQVQQAATRPKKGKYKR</sequence>
<gene>
    <name evidence="2" type="ORF">SAMN05421852_10960</name>
</gene>
<dbReference type="Pfam" id="PF01636">
    <property type="entry name" value="APH"/>
    <property type="match status" value="1"/>
</dbReference>